<accession>A0ABY6JBM5</accession>
<dbReference type="RefSeq" id="WP_264283406.1">
    <property type="nucleotide sequence ID" value="NZ_CP107006.1"/>
</dbReference>
<sequence>MLPDKYLLQSLAKRLMAQGYMIDISETANELTVSGALTIATSIIESADYHPNLIHLLIITKNKDYFPEGITENIVGVGTTIEAKVETVLDNYLATTFPAIADSFLDGHDPEIDFNDGRGILWHPRLGALSLQGQWAAEPEGEPIFDLLKNKLAETIPNRKINWLKVYVARYQDDEVIAECLLNNKVWEEGTVAVRKYAANFPQQGTFLGQKQFMAFRRCDVFDNKEN</sequence>
<evidence type="ECO:0000313" key="2">
    <source>
        <dbReference type="Proteomes" id="UP001162741"/>
    </source>
</evidence>
<reference evidence="1" key="1">
    <citation type="submission" date="2022-10" db="EMBL/GenBank/DDBJ databases">
        <title>Chitinophaga sp. nov., isolated from soil.</title>
        <authorList>
            <person name="Jeon C.O."/>
        </authorList>
    </citation>
    <scope>NUCLEOTIDE SEQUENCE</scope>
    <source>
        <strain evidence="1">R8</strain>
    </source>
</reference>
<protein>
    <submittedName>
        <fullName evidence="1">DUF6348 family protein</fullName>
    </submittedName>
</protein>
<proteinExistence type="predicted"/>
<name>A0ABY6JBM5_9BACT</name>
<evidence type="ECO:0000313" key="1">
    <source>
        <dbReference type="EMBL" id="UYQ95714.1"/>
    </source>
</evidence>
<dbReference type="InterPro" id="IPR045929">
    <property type="entry name" value="DUF6348"/>
</dbReference>
<keyword evidence="2" id="KW-1185">Reference proteome</keyword>
<dbReference type="Proteomes" id="UP001162741">
    <property type="component" value="Chromosome"/>
</dbReference>
<dbReference type="Pfam" id="PF19875">
    <property type="entry name" value="DUF6348"/>
    <property type="match status" value="1"/>
</dbReference>
<gene>
    <name evidence="1" type="ORF">MKQ68_11435</name>
</gene>
<organism evidence="1 2">
    <name type="scientific">Chitinophaga horti</name>
    <dbReference type="NCBI Taxonomy" id="2920382"/>
    <lineage>
        <taxon>Bacteria</taxon>
        <taxon>Pseudomonadati</taxon>
        <taxon>Bacteroidota</taxon>
        <taxon>Chitinophagia</taxon>
        <taxon>Chitinophagales</taxon>
        <taxon>Chitinophagaceae</taxon>
        <taxon>Chitinophaga</taxon>
    </lineage>
</organism>
<dbReference type="EMBL" id="CP107006">
    <property type="protein sequence ID" value="UYQ95714.1"/>
    <property type="molecule type" value="Genomic_DNA"/>
</dbReference>